<dbReference type="GO" id="GO:0006629">
    <property type="term" value="P:lipid metabolic process"/>
    <property type="evidence" value="ECO:0007669"/>
    <property type="project" value="InterPro"/>
</dbReference>
<protein>
    <recommendedName>
        <fullName evidence="1">Fungal lipase-type domain-containing protein</fullName>
    </recommendedName>
</protein>
<dbReference type="Pfam" id="PF01764">
    <property type="entry name" value="Lipase_3"/>
    <property type="match status" value="1"/>
</dbReference>
<sequence>MKMISDITLAKFSEISYKIYDRFYSDNNSLSNASVDDVHRSNLAQSEYAEIYKDCTFICVFDSSPEKLMPGLICVYVIRDTLLIIFRGTVPSNYSDISADADIENNREYTRYWAGAPLGDWMTIHAGFLRYSLIGCAAFLKIFKLPSPPSEKLPVSIMDSFSKYEAFVRGGPKNDIFPADDLSLNLDFGGIKKIFVAGHSLGGAAASLWSFGATIQKAMESTYINDITVRTFGAPPLGNAQFVNEFESRAKGRQLRYVNRHDPVPLMLNGDPKGEYYDSVAMNVAYYLSGAALSYSVIFGSRQDILNVPPMQLVDYIAAPSGEIYLVFVGGGKLLANWFFQPAVGFTMDSGSANPLFNHKVSTYIMNLDKRKVSGAEELVAYVGGQGVGKIDVWERAQSRKDEFMRAHVPVNIVIKGRVT</sequence>
<dbReference type="RefSeq" id="WP_129512328.1">
    <property type="nucleotide sequence ID" value="NZ_QWEX01000001.1"/>
</dbReference>
<dbReference type="PANTHER" id="PTHR45856:SF24">
    <property type="entry name" value="FUNGAL LIPASE-LIKE DOMAIN-CONTAINING PROTEIN"/>
    <property type="match status" value="1"/>
</dbReference>
<comment type="caution">
    <text evidence="2">The sequence shown here is derived from an EMBL/GenBank/DDBJ whole genome shotgun (WGS) entry which is preliminary data.</text>
</comment>
<dbReference type="InterPro" id="IPR051218">
    <property type="entry name" value="Sec_MonoDiacylglyc_Lipase"/>
</dbReference>
<name>A0A4Q2ALF7_9BURK</name>
<feature type="domain" description="Fungal lipase-type" evidence="1">
    <location>
        <begin position="193"/>
        <end position="267"/>
    </location>
</feature>
<dbReference type="Gene3D" id="3.40.50.1820">
    <property type="entry name" value="alpha/beta hydrolase"/>
    <property type="match status" value="1"/>
</dbReference>
<dbReference type="InterPro" id="IPR029058">
    <property type="entry name" value="AB_hydrolase_fold"/>
</dbReference>
<proteinExistence type="predicted"/>
<organism evidence="2 3">
    <name type="scientific">Burkholderia stabilis</name>
    <dbReference type="NCBI Taxonomy" id="95485"/>
    <lineage>
        <taxon>Bacteria</taxon>
        <taxon>Pseudomonadati</taxon>
        <taxon>Pseudomonadota</taxon>
        <taxon>Betaproteobacteria</taxon>
        <taxon>Burkholderiales</taxon>
        <taxon>Burkholderiaceae</taxon>
        <taxon>Burkholderia</taxon>
        <taxon>Burkholderia cepacia complex</taxon>
    </lineage>
</organism>
<dbReference type="InterPro" id="IPR002921">
    <property type="entry name" value="Fungal_lipase-type"/>
</dbReference>
<reference evidence="2 3" key="1">
    <citation type="submission" date="2018-08" db="EMBL/GenBank/DDBJ databases">
        <title>Mountain-cultivated ginseng endophyte, Burkholderia stabilis and its activity against ginseng root rot disease.</title>
        <authorList>
            <person name="Tapan Kumar M."/>
            <person name="Bae H."/>
            <person name="Shanmugam G."/>
            <person name="Jeon J."/>
        </authorList>
    </citation>
    <scope>NUCLEOTIDE SEQUENCE [LARGE SCALE GENOMIC DNA]</scope>
    <source>
        <strain evidence="2 3">EB159</strain>
    </source>
</reference>
<dbReference type="Proteomes" id="UP000289650">
    <property type="component" value="Unassembled WGS sequence"/>
</dbReference>
<evidence type="ECO:0000259" key="1">
    <source>
        <dbReference type="Pfam" id="PF01764"/>
    </source>
</evidence>
<evidence type="ECO:0000313" key="2">
    <source>
        <dbReference type="EMBL" id="RXV71066.1"/>
    </source>
</evidence>
<accession>A0A4Q2ALF7</accession>
<dbReference type="SUPFAM" id="SSF53474">
    <property type="entry name" value="alpha/beta-Hydrolases"/>
    <property type="match status" value="1"/>
</dbReference>
<dbReference type="OrthoDB" id="8451629at2"/>
<dbReference type="EMBL" id="QWEX01000001">
    <property type="protein sequence ID" value="RXV71066.1"/>
    <property type="molecule type" value="Genomic_DNA"/>
</dbReference>
<dbReference type="PANTHER" id="PTHR45856">
    <property type="entry name" value="ALPHA/BETA-HYDROLASES SUPERFAMILY PROTEIN"/>
    <property type="match status" value="1"/>
</dbReference>
<evidence type="ECO:0000313" key="3">
    <source>
        <dbReference type="Proteomes" id="UP000289650"/>
    </source>
</evidence>
<dbReference type="AlphaFoldDB" id="A0A4Q2ALF7"/>
<gene>
    <name evidence="2" type="ORF">D1006_00875</name>
</gene>